<evidence type="ECO:0000313" key="2">
    <source>
        <dbReference type="EMBL" id="WDZ87172.1"/>
    </source>
</evidence>
<sequence>MSAIDIPTCLYRFFDRAGRLLYIGITVNPQSRFAAHSDDKPWWPEVDHSRTRLVWFDTRPEAEKVELIAVRDERPLHNVVTADINGRPTFIKDPNRPWGRPPTVLTLHQEEQLQAAVEASEQADEADRKLWEAIKAARAAGVPDMLLCERASVSRATLNRRLGPRSSKVA</sequence>
<organism evidence="2 3">
    <name type="scientific">Micromonospora cathayae</name>
    <dbReference type="NCBI Taxonomy" id="3028804"/>
    <lineage>
        <taxon>Bacteria</taxon>
        <taxon>Bacillati</taxon>
        <taxon>Actinomycetota</taxon>
        <taxon>Actinomycetes</taxon>
        <taxon>Micromonosporales</taxon>
        <taxon>Micromonosporaceae</taxon>
        <taxon>Micromonospora</taxon>
    </lineage>
</organism>
<dbReference type="EMBL" id="CP118615">
    <property type="protein sequence ID" value="WDZ87172.1"/>
    <property type="molecule type" value="Genomic_DNA"/>
</dbReference>
<dbReference type="InterPro" id="IPR035901">
    <property type="entry name" value="GIY-YIG_endonuc_sf"/>
</dbReference>
<evidence type="ECO:0000259" key="1">
    <source>
        <dbReference type="PROSITE" id="PS50164"/>
    </source>
</evidence>
<proteinExistence type="predicted"/>
<feature type="domain" description="GIY-YIG" evidence="1">
    <location>
        <begin position="6"/>
        <end position="79"/>
    </location>
</feature>
<keyword evidence="3" id="KW-1185">Reference proteome</keyword>
<dbReference type="SUPFAM" id="SSF82771">
    <property type="entry name" value="GIY-YIG endonuclease"/>
    <property type="match status" value="1"/>
</dbReference>
<accession>A0ABY7ZVT6</accession>
<reference evidence="2 3" key="1">
    <citation type="submission" date="2023-02" db="EMBL/GenBank/DDBJ databases">
        <authorList>
            <person name="Mo P."/>
        </authorList>
    </citation>
    <scope>NUCLEOTIDE SEQUENCE [LARGE SCALE GENOMIC DNA]</scope>
    <source>
        <strain evidence="2 3">HUAS 3</strain>
    </source>
</reference>
<dbReference type="InterPro" id="IPR000305">
    <property type="entry name" value="GIY-YIG_endonuc"/>
</dbReference>
<dbReference type="PROSITE" id="PS50164">
    <property type="entry name" value="GIY_YIG"/>
    <property type="match status" value="1"/>
</dbReference>
<gene>
    <name evidence="2" type="ORF">PVK37_12590</name>
</gene>
<protein>
    <recommendedName>
        <fullName evidence="1">GIY-YIG domain-containing protein</fullName>
    </recommendedName>
</protein>
<dbReference type="RefSeq" id="WP_275034074.1">
    <property type="nucleotide sequence ID" value="NZ_CP118615.1"/>
</dbReference>
<evidence type="ECO:0000313" key="3">
    <source>
        <dbReference type="Proteomes" id="UP001219605"/>
    </source>
</evidence>
<dbReference type="Proteomes" id="UP001219605">
    <property type="component" value="Chromosome"/>
</dbReference>
<name>A0ABY7ZVT6_9ACTN</name>